<dbReference type="Pfam" id="PF07853">
    <property type="entry name" value="DUF1648"/>
    <property type="match status" value="1"/>
</dbReference>
<evidence type="ECO:0000313" key="4">
    <source>
        <dbReference type="Proteomes" id="UP000190951"/>
    </source>
</evidence>
<dbReference type="InterPro" id="IPR014574">
    <property type="entry name" value="UCP032908"/>
</dbReference>
<evidence type="ECO:0000259" key="2">
    <source>
        <dbReference type="Pfam" id="PF19124"/>
    </source>
</evidence>
<gene>
    <name evidence="3" type="ORF">CROST_010780</name>
</gene>
<evidence type="ECO:0000313" key="3">
    <source>
        <dbReference type="EMBL" id="URZ10370.1"/>
    </source>
</evidence>
<name>A0A1S8L287_9CLOT</name>
<dbReference type="EMBL" id="CP096983">
    <property type="protein sequence ID" value="URZ10370.1"/>
    <property type="molecule type" value="Genomic_DNA"/>
</dbReference>
<reference evidence="3 4" key="1">
    <citation type="submission" date="2022-04" db="EMBL/GenBank/DDBJ databases">
        <title>Genome sequence of C. roseum typestrain.</title>
        <authorList>
            <person name="Poehlein A."/>
            <person name="Schoch T."/>
            <person name="Duerre P."/>
            <person name="Daniel R."/>
        </authorList>
    </citation>
    <scope>NUCLEOTIDE SEQUENCE [LARGE SCALE GENOMIC DNA]</scope>
    <source>
        <strain evidence="3 4">DSM 7320</strain>
    </source>
</reference>
<dbReference type="InterPro" id="IPR012867">
    <property type="entry name" value="DUF1648"/>
</dbReference>
<sequence length="370" mass="42778">MNNGIVLGIFTFGILIISTISQIVAFKAGQKDIYLGIRIPYEEIENSKLKYIGKSYVLFNIIFGIPLAILISYYVYITDNSIAYLVAIFAFIFFDFLIYYYHNRKVYKLKKKEGWLKTKKQEIIIDTSFNKQKKEKMIAGNKWFVISLVFVIICLAVNIIQYPNIPHRYPSHWNISGNITGYSIKTYFAIFSTPINQLILILITFFIYKITFWSKNEINTNVSIENNIKFRNVWGIYIIILNFVMQIVLLIDDFQTIQLIKENISLINIIIIVITMIVTLVSLVIGFKVGQGGSKLKANEGKREIAINMRDDDKYWKMGNLIYYNTNDPSIFVQKRFGIGWTVNVGSRGGQIFYAIIIIFIIVSLLIGKK</sequence>
<feature type="domain" description="DUF5808" evidence="2">
    <location>
        <begin position="327"/>
        <end position="350"/>
    </location>
</feature>
<organism evidence="3 4">
    <name type="scientific">Clostridium felsineum</name>
    <dbReference type="NCBI Taxonomy" id="36839"/>
    <lineage>
        <taxon>Bacteria</taxon>
        <taxon>Bacillati</taxon>
        <taxon>Bacillota</taxon>
        <taxon>Clostridia</taxon>
        <taxon>Eubacteriales</taxon>
        <taxon>Clostridiaceae</taxon>
        <taxon>Clostridium</taxon>
    </lineage>
</organism>
<feature type="domain" description="DUF1648" evidence="1">
    <location>
        <begin position="150"/>
        <end position="197"/>
    </location>
</feature>
<protein>
    <submittedName>
        <fullName evidence="3">Uncharacterized protein</fullName>
    </submittedName>
</protein>
<dbReference type="PANTHER" id="PTHR37810:SF9">
    <property type="entry name" value="MEMBRANE PROTEIN"/>
    <property type="match status" value="1"/>
</dbReference>
<dbReference type="PANTHER" id="PTHR37810">
    <property type="entry name" value="IMMUNITY PROTEIN SDPI"/>
    <property type="match status" value="1"/>
</dbReference>
<dbReference type="Pfam" id="PF19124">
    <property type="entry name" value="DUF5808"/>
    <property type="match status" value="1"/>
</dbReference>
<proteinExistence type="predicted"/>
<dbReference type="PIRSF" id="PIRSF032908">
    <property type="entry name" value="UCP032908"/>
    <property type="match status" value="1"/>
</dbReference>
<keyword evidence="4" id="KW-1185">Reference proteome</keyword>
<dbReference type="AlphaFoldDB" id="A0A1S8L287"/>
<dbReference type="GO" id="GO:0009636">
    <property type="term" value="P:response to toxic substance"/>
    <property type="evidence" value="ECO:0007669"/>
    <property type="project" value="TreeGrafter"/>
</dbReference>
<accession>A0A1S8L287</accession>
<evidence type="ECO:0000259" key="1">
    <source>
        <dbReference type="Pfam" id="PF07853"/>
    </source>
</evidence>
<dbReference type="RefSeq" id="WP_077832368.1">
    <property type="nucleotide sequence ID" value="NZ_CP096983.1"/>
</dbReference>
<dbReference type="STRING" id="84029.CROST_30940"/>
<dbReference type="InterPro" id="IPR043831">
    <property type="entry name" value="DUF5808"/>
</dbReference>
<dbReference type="Proteomes" id="UP000190951">
    <property type="component" value="Chromosome"/>
</dbReference>
<dbReference type="KEGG" id="crw:CROST_010780"/>